<dbReference type="EMBL" id="JAVDQS010000001">
    <property type="protein sequence ID" value="MDR6403225.1"/>
    <property type="molecule type" value="Genomic_DNA"/>
</dbReference>
<name>A0ABU1L939_9FLAO</name>
<sequence length="166" mass="18936">MKKYLLLLASSRTSMTVGGFGAVGTVWVGRNYYQQLMALAYPETIDPNGRRGAMLATRYFKRDQVGFGVYPSIRLIHLLFGNIGEQQIGKLFNSPEVQAIMRRSRTHKNHKELGDREVKYWISQRGLGNTIPDNMMIWFGAVMQASVRAYIQEGNARIRSFITKNE</sequence>
<protein>
    <submittedName>
        <fullName evidence="1">Uncharacterized protein</fullName>
    </submittedName>
</protein>
<keyword evidence="2" id="KW-1185">Reference proteome</keyword>
<dbReference type="RefSeq" id="WP_147297008.1">
    <property type="nucleotide sequence ID" value="NZ_JAVDQS010000001.1"/>
</dbReference>
<organism evidence="1 2">
    <name type="scientific">Chryseobacterium geocarposphaerae</name>
    <dbReference type="NCBI Taxonomy" id="1416776"/>
    <lineage>
        <taxon>Bacteria</taxon>
        <taxon>Pseudomonadati</taxon>
        <taxon>Bacteroidota</taxon>
        <taxon>Flavobacteriia</taxon>
        <taxon>Flavobacteriales</taxon>
        <taxon>Weeksellaceae</taxon>
        <taxon>Chryseobacterium group</taxon>
        <taxon>Chryseobacterium</taxon>
    </lineage>
</organism>
<reference evidence="1 2" key="1">
    <citation type="submission" date="2023-07" db="EMBL/GenBank/DDBJ databases">
        <title>Sorghum-associated microbial communities from plants grown in Nebraska, USA.</title>
        <authorList>
            <person name="Schachtman D."/>
        </authorList>
    </citation>
    <scope>NUCLEOTIDE SEQUENCE [LARGE SCALE GENOMIC DNA]</scope>
    <source>
        <strain evidence="1 2">DS1709</strain>
    </source>
</reference>
<accession>A0ABU1L939</accession>
<evidence type="ECO:0000313" key="2">
    <source>
        <dbReference type="Proteomes" id="UP001184853"/>
    </source>
</evidence>
<evidence type="ECO:0000313" key="1">
    <source>
        <dbReference type="EMBL" id="MDR6403225.1"/>
    </source>
</evidence>
<dbReference type="Proteomes" id="UP001184853">
    <property type="component" value="Unassembled WGS sequence"/>
</dbReference>
<gene>
    <name evidence="1" type="ORF">J2781_000129</name>
</gene>
<proteinExistence type="predicted"/>
<comment type="caution">
    <text evidence="1">The sequence shown here is derived from an EMBL/GenBank/DDBJ whole genome shotgun (WGS) entry which is preliminary data.</text>
</comment>